<dbReference type="InterPro" id="IPR009081">
    <property type="entry name" value="PP-bd_ACP"/>
</dbReference>
<dbReference type="Pfam" id="PF18563">
    <property type="entry name" value="TubC_N"/>
    <property type="match status" value="1"/>
</dbReference>
<dbReference type="Gene3D" id="3.30.559.10">
    <property type="entry name" value="Chloramphenicol acetyltransferase-like domain"/>
    <property type="match status" value="1"/>
</dbReference>
<reference evidence="7 8" key="1">
    <citation type="journal article" date="2018" name="Int. J. Syst. Evol. Microbiol.">
        <title>Methylomusa anaerophila gen. nov., sp. nov., an anaerobic methanol-utilizing bacterium isolated from a microbial fuel cell.</title>
        <authorList>
            <person name="Amano N."/>
            <person name="Yamamuro A."/>
            <person name="Miyahara M."/>
            <person name="Kouzuma A."/>
            <person name="Abe T."/>
            <person name="Watanabe K."/>
        </authorList>
    </citation>
    <scope>NUCLEOTIDE SEQUENCE [LARGE SCALE GENOMIC DNA]</scope>
    <source>
        <strain evidence="7 8">MMFC1</strain>
    </source>
</reference>
<dbReference type="Proteomes" id="UP000276437">
    <property type="component" value="Chromosome"/>
</dbReference>
<dbReference type="InterPro" id="IPR057737">
    <property type="entry name" value="Condensation_MtbB-like"/>
</dbReference>
<dbReference type="GO" id="GO:0008610">
    <property type="term" value="P:lipid biosynthetic process"/>
    <property type="evidence" value="ECO:0007669"/>
    <property type="project" value="UniProtKB-ARBA"/>
</dbReference>
<keyword evidence="8" id="KW-1185">Reference proteome</keyword>
<comment type="cofactor">
    <cofactor evidence="1">
        <name>pantetheine 4'-phosphate</name>
        <dbReference type="ChEBI" id="CHEBI:47942"/>
    </cofactor>
</comment>
<dbReference type="Pfam" id="PF00668">
    <property type="entry name" value="Condensation"/>
    <property type="match status" value="1"/>
</dbReference>
<gene>
    <name evidence="7" type="primary">mbtB_2</name>
    <name evidence="7" type="ORF">MAMMFC1_02828</name>
</gene>
<dbReference type="Gene3D" id="3.40.50.12780">
    <property type="entry name" value="N-terminal domain of ligase-like"/>
    <property type="match status" value="1"/>
</dbReference>
<dbReference type="Gene3D" id="3.40.50.1820">
    <property type="entry name" value="alpha/beta hydrolase"/>
    <property type="match status" value="1"/>
</dbReference>
<dbReference type="FunFam" id="3.40.50.12780:FF:000012">
    <property type="entry name" value="Non-ribosomal peptide synthetase"/>
    <property type="match status" value="1"/>
</dbReference>
<dbReference type="CDD" id="cd02440">
    <property type="entry name" value="AdoMet_MTases"/>
    <property type="match status" value="1"/>
</dbReference>
<feature type="domain" description="Carrier" evidence="6">
    <location>
        <begin position="1432"/>
        <end position="1516"/>
    </location>
</feature>
<dbReference type="Pfam" id="PF08242">
    <property type="entry name" value="Methyltransf_12"/>
    <property type="match status" value="1"/>
</dbReference>
<dbReference type="InterPro" id="IPR001031">
    <property type="entry name" value="Thioesterase"/>
</dbReference>
<dbReference type="InterPro" id="IPR044894">
    <property type="entry name" value="TubC_N_sf"/>
</dbReference>
<keyword evidence="4" id="KW-0597">Phosphoprotein</keyword>
<dbReference type="PROSITE" id="PS00455">
    <property type="entry name" value="AMP_BINDING"/>
    <property type="match status" value="1"/>
</dbReference>
<dbReference type="InterPro" id="IPR020845">
    <property type="entry name" value="AMP-binding_CS"/>
</dbReference>
<evidence type="ECO:0000259" key="6">
    <source>
        <dbReference type="PROSITE" id="PS50075"/>
    </source>
</evidence>
<dbReference type="GO" id="GO:0043041">
    <property type="term" value="P:amino acid activation for nonribosomal peptide biosynthetic process"/>
    <property type="evidence" value="ECO:0007669"/>
    <property type="project" value="TreeGrafter"/>
</dbReference>
<evidence type="ECO:0000256" key="5">
    <source>
        <dbReference type="ARBA" id="ARBA00022598"/>
    </source>
</evidence>
<evidence type="ECO:0000313" key="7">
    <source>
        <dbReference type="EMBL" id="BBB92143.1"/>
    </source>
</evidence>
<dbReference type="InterPro" id="IPR041464">
    <property type="entry name" value="TubC_N"/>
</dbReference>
<dbReference type="Gene3D" id="3.30.300.30">
    <property type="match status" value="2"/>
</dbReference>
<dbReference type="RefSeq" id="WP_126309081.1">
    <property type="nucleotide sequence ID" value="NZ_AP018449.1"/>
</dbReference>
<dbReference type="PANTHER" id="PTHR45527:SF10">
    <property type="entry name" value="PYOCHELIN SYNTHASE PCHF"/>
    <property type="match status" value="1"/>
</dbReference>
<dbReference type="NCBIfam" id="TIGR01733">
    <property type="entry name" value="AA-adenyl-dom"/>
    <property type="match status" value="1"/>
</dbReference>
<dbReference type="GO" id="GO:0031177">
    <property type="term" value="F:phosphopantetheine binding"/>
    <property type="evidence" value="ECO:0007669"/>
    <property type="project" value="TreeGrafter"/>
</dbReference>
<dbReference type="GO" id="GO:0016874">
    <property type="term" value="F:ligase activity"/>
    <property type="evidence" value="ECO:0007669"/>
    <property type="project" value="UniProtKB-KW"/>
</dbReference>
<dbReference type="SUPFAM" id="SSF53335">
    <property type="entry name" value="S-adenosyl-L-methionine-dependent methyltransferases"/>
    <property type="match status" value="1"/>
</dbReference>
<dbReference type="PANTHER" id="PTHR45527">
    <property type="entry name" value="NONRIBOSOMAL PEPTIDE SYNTHETASE"/>
    <property type="match status" value="1"/>
</dbReference>
<dbReference type="Gene3D" id="3.30.559.30">
    <property type="entry name" value="Nonribosomal peptide synthetase, condensation domain"/>
    <property type="match status" value="1"/>
</dbReference>
<dbReference type="Pfam" id="PF00501">
    <property type="entry name" value="AMP-binding"/>
    <property type="match status" value="1"/>
</dbReference>
<dbReference type="InterPro" id="IPR001242">
    <property type="entry name" value="Condensation_dom"/>
</dbReference>
<evidence type="ECO:0000256" key="4">
    <source>
        <dbReference type="ARBA" id="ARBA00022553"/>
    </source>
</evidence>
<dbReference type="EMBL" id="AP018449">
    <property type="protein sequence ID" value="BBB92143.1"/>
    <property type="molecule type" value="Genomic_DNA"/>
</dbReference>
<name>A0A348AM45_9FIRM</name>
<dbReference type="InterPro" id="IPR023213">
    <property type="entry name" value="CAT-like_dom_sf"/>
</dbReference>
<evidence type="ECO:0000256" key="2">
    <source>
        <dbReference type="ARBA" id="ARBA00004924"/>
    </source>
</evidence>
<dbReference type="Gene3D" id="1.10.1200.10">
    <property type="entry name" value="ACP-like"/>
    <property type="match status" value="1"/>
</dbReference>
<dbReference type="InterPro" id="IPR029063">
    <property type="entry name" value="SAM-dependent_MTases_sf"/>
</dbReference>
<keyword evidence="3" id="KW-0596">Phosphopantetheine</keyword>
<dbReference type="InterPro" id="IPR036736">
    <property type="entry name" value="ACP-like_sf"/>
</dbReference>
<dbReference type="SUPFAM" id="SSF53474">
    <property type="entry name" value="alpha/beta-Hydrolases"/>
    <property type="match status" value="1"/>
</dbReference>
<evidence type="ECO:0000256" key="3">
    <source>
        <dbReference type="ARBA" id="ARBA00022450"/>
    </source>
</evidence>
<dbReference type="FunFam" id="3.30.559.10:FF:000023">
    <property type="entry name" value="Non-ribosomal peptide synthetase"/>
    <property type="match status" value="1"/>
</dbReference>
<dbReference type="FunFam" id="3.30.559.30:FF:000006">
    <property type="entry name" value="Yersiniabactin polyketide/non-ribosomal peptide synthetase"/>
    <property type="match status" value="1"/>
</dbReference>
<dbReference type="InterPro" id="IPR000873">
    <property type="entry name" value="AMP-dep_synth/lig_dom"/>
</dbReference>
<dbReference type="CDD" id="cd12114">
    <property type="entry name" value="A_NRPS_TlmIV_like"/>
    <property type="match status" value="1"/>
</dbReference>
<evidence type="ECO:0000313" key="8">
    <source>
        <dbReference type="Proteomes" id="UP000276437"/>
    </source>
</evidence>
<dbReference type="SUPFAM" id="SSF47336">
    <property type="entry name" value="ACP-like"/>
    <property type="match status" value="1"/>
</dbReference>
<dbReference type="InterPro" id="IPR010071">
    <property type="entry name" value="AA_adenyl_dom"/>
</dbReference>
<dbReference type="SUPFAM" id="SSF56801">
    <property type="entry name" value="Acetyl-CoA synthetase-like"/>
    <property type="match status" value="1"/>
</dbReference>
<keyword evidence="5 7" id="KW-0436">Ligase</keyword>
<comment type="pathway">
    <text evidence="2">Siderophore biosynthesis.</text>
</comment>
<organism evidence="7 8">
    <name type="scientific">Methylomusa anaerophila</name>
    <dbReference type="NCBI Taxonomy" id="1930071"/>
    <lineage>
        <taxon>Bacteria</taxon>
        <taxon>Bacillati</taxon>
        <taxon>Bacillota</taxon>
        <taxon>Negativicutes</taxon>
        <taxon>Selenomonadales</taxon>
        <taxon>Sporomusaceae</taxon>
        <taxon>Methylomusa</taxon>
    </lineage>
</organism>
<evidence type="ECO:0000256" key="1">
    <source>
        <dbReference type="ARBA" id="ARBA00001957"/>
    </source>
</evidence>
<dbReference type="KEGG" id="mana:MAMMFC1_02828"/>
<dbReference type="GO" id="GO:0009403">
    <property type="term" value="P:toxin biosynthetic process"/>
    <property type="evidence" value="ECO:0007669"/>
    <property type="project" value="UniProtKB-ARBA"/>
</dbReference>
<dbReference type="OrthoDB" id="9765680at2"/>
<dbReference type="Gene3D" id="3.40.50.150">
    <property type="entry name" value="Vaccinia Virus protein VP39"/>
    <property type="match status" value="1"/>
</dbReference>
<dbReference type="GO" id="GO:0005737">
    <property type="term" value="C:cytoplasm"/>
    <property type="evidence" value="ECO:0007669"/>
    <property type="project" value="TreeGrafter"/>
</dbReference>
<dbReference type="InterPro" id="IPR029058">
    <property type="entry name" value="AB_hydrolase_fold"/>
</dbReference>
<protein>
    <submittedName>
        <fullName evidence="7">Phenyloxazoline synthase MbtB</fullName>
        <ecNumber evidence="7">6.3.2.-</ecNumber>
    </submittedName>
</protein>
<dbReference type="PROSITE" id="PS50075">
    <property type="entry name" value="CARRIER"/>
    <property type="match status" value="1"/>
</dbReference>
<dbReference type="EC" id="6.3.2.-" evidence="7"/>
<sequence>MSQNTKTNPNQLLARFRREGVFLWEQNGQLCYKAPKGRLKDNDLQALKDNKTDILDLLQAESKPVTVTPDPESRFEPFPLTDIQSAYLLGRHNLFGYGGLSCHIYLELNYPELDPKRTEAVWNRLILRHDMLRTTIDQKGCQRVRQSVPQLKVAYTDTSGWEEQKAEAKLAEIREEMGHRLYNTDHWPLFDIGVTKAHKRAVLHFSMDFLIADWASIWLLLSEFEALYEEPGRQLPDLDLSFRDYLLAESRLRETATYSRDKDYWLRRVDTLPSAPDLPLAGQQDNSGTARFRRRFLQLDNHTWEGLKQRAQKLGLTPTAVVMTAYAAVIKRWSRNEKFCLNLTLLNRLPLHAQVNDIVGDFTSVNLLAVDWCEEYSFSEQARTLQKQLFEDLDHRLFSGVEVLREIARRRGREAALMPVVFTSAIGLVEPTAGNQRKGKVNGHGISQTPQVVIDCQAMDGLAGLQVNWDVREGVFPDRMVDDMFDAFDELLRSLARTDQIWDTNEAVALPAWQLTERQQINAVKAPLPDQQLHRQVLAQATATPDLPAVFDSEGHVTYRELAQRAAAVAEKLKELGCVTQDRVAIVMDKCVHQVAAVLGTLLVGAVYVPIDTKQPELRRLAMLEQASVRFVLTCSITPMQWPDKLKIIEADKLKPYRGNITIAGGNPDLPAYIIYTSGSTGQPKGVVISHRAAANTIADINRRFNINRGDRVLGLAQLSFDLSVYDIFGPLSVGGALVYPNAGRLTDPSHWAELMAQQEVTVWNSVPALMQMLVAYLNSEQKITLPQLRLALLSGDWIPLTLPDMLVRRLPAVQVISLGGATEASIWSIYHIYKGLKADWRSIPYGRPLANQEFRVLDAQLRACPVWVAGELYITGCGLAEGYWGDNKITQERFFLHPVDGQRLYRTGDLGRYTPGGEIEFLGREDNQVKIKGHRIELGEIEATLLKHPAVAAAGVVVDGSGDDKALFAVVETAHRKERNPDEQKTEFDRLVNGIDEQADVEAAGLSREEVDLAAANLEKAVLHSMLQALLKAGLFADDNDEKHSEKHSHSMEEILKKDEIVPAFHWLVRRWLAMLTEAGLLLEHPPQHFSCPRKPDGKEVNEYWQAAEASWVAKISSTGFIAYVRSNAEKLPQLLNGQQDPVSLLFPEGRFDHVRALYFDHVMANYLNHCICTLLKRIAGNHSGKPLRILEIGAGTGATTERVLKSLEGFNVDYLFTDVTAFFIPGAKSSLGQFPGIRFGIFDVDEDYRTQGLAPNSFDIVLAAGVLENARDIPASMNRLKELICPGGWLVFTEPTKEHAWILASQAFMMTEPGDGLRVDISYLDRDGWMRLLKEYGDEPVLSLPAANHKLSSLGVHLFAKRFKEDWLPVSVPELTDFLALRLPSHMLPSQLQIADALPLTGNGKLDRHELAKWRPKPIIENSAIEMDEKSSDLLEAQLAKLWAEALGIPGIGRLQSFYDHGADSLIMAQVAGKLREKCAADPSPREIPYDALLRQMLNYPTVAALAEFIRFYSQAAGRTPDALLPELRSTSGNAVVTAYGGGGTGPLRVVFHAGLGTMNSFHLLLEHFKLHNIGPVIGITVADPETYCEFEPSGLIEQIADDYARCLWASGHTQMQLIGYSLGGFIAVEVARRLVEQGLHVSDLVLIDSHPVLFDVDDDLVIELLFIPNLHITLEQAGFGGVDSADLVRGLLHIFESNNKSVPKGSSCTIGGDEGLDKVGKLFRRLASLSMRERFKAYSDAVAKITGEQMPVEMAEGLYKVYRQSFKAARFTPPPYMGNIRFLLALEPFSILPDTAEMTLDFWREVCLDEFEVTEIRGNHLSCIEEEPNATNLAKLISAPLIKN</sequence>
<accession>A0A348AM45</accession>
<proteinExistence type="predicted"/>
<dbReference type="Pfam" id="PF00550">
    <property type="entry name" value="PP-binding"/>
    <property type="match status" value="1"/>
</dbReference>
<dbReference type="Pfam" id="PF00975">
    <property type="entry name" value="Thioesterase"/>
    <property type="match status" value="1"/>
</dbReference>
<dbReference type="InterPro" id="IPR013217">
    <property type="entry name" value="Methyltransf_12"/>
</dbReference>
<dbReference type="InterPro" id="IPR045851">
    <property type="entry name" value="AMP-bd_C_sf"/>
</dbReference>
<dbReference type="Gene3D" id="1.10.10.1830">
    <property type="entry name" value="Non-ribosomal peptide synthase, adenylation domain"/>
    <property type="match status" value="1"/>
</dbReference>
<dbReference type="InterPro" id="IPR042099">
    <property type="entry name" value="ANL_N_sf"/>
</dbReference>
<dbReference type="SUPFAM" id="SSF52777">
    <property type="entry name" value="CoA-dependent acyltransferases"/>
    <property type="match status" value="2"/>
</dbReference>
<dbReference type="CDD" id="cd19535">
    <property type="entry name" value="Cyc_NRPS"/>
    <property type="match status" value="1"/>
</dbReference>